<reference evidence="1 2" key="1">
    <citation type="submission" date="2020-05" db="EMBL/GenBank/DDBJ databases">
        <title>Identification and distribution of gene clusters putatively required for synthesis of sphingolipid metabolism inhibitors in phylogenetically diverse species of the filamentous fungus Fusarium.</title>
        <authorList>
            <person name="Kim H.-S."/>
            <person name="Busman M."/>
            <person name="Brown D.W."/>
            <person name="Divon H."/>
            <person name="Uhlig S."/>
            <person name="Proctor R.H."/>
        </authorList>
    </citation>
    <scope>NUCLEOTIDE SEQUENCE [LARGE SCALE GENOMIC DNA]</scope>
    <source>
        <strain evidence="1 2">NRRL 20693</strain>
    </source>
</reference>
<comment type="caution">
    <text evidence="1">The sequence shown here is derived from an EMBL/GenBank/DDBJ whole genome shotgun (WGS) entry which is preliminary data.</text>
</comment>
<protein>
    <submittedName>
        <fullName evidence="1">Uncharacterized protein</fullName>
    </submittedName>
</protein>
<gene>
    <name evidence="1" type="ORF">FHETE_2892</name>
</gene>
<dbReference type="Proteomes" id="UP000567885">
    <property type="component" value="Unassembled WGS sequence"/>
</dbReference>
<name>A0A8H5WXE4_FUSHE</name>
<evidence type="ECO:0000313" key="1">
    <source>
        <dbReference type="EMBL" id="KAF5674540.1"/>
    </source>
</evidence>
<keyword evidence="2" id="KW-1185">Reference proteome</keyword>
<evidence type="ECO:0000313" key="2">
    <source>
        <dbReference type="Proteomes" id="UP000567885"/>
    </source>
</evidence>
<accession>A0A8H5WXE4</accession>
<dbReference type="EMBL" id="JAAGWQ010000047">
    <property type="protein sequence ID" value="KAF5674540.1"/>
    <property type="molecule type" value="Genomic_DNA"/>
</dbReference>
<proteinExistence type="predicted"/>
<sequence length="190" mass="21653">MSRAAAMQLARCSYPAIPLQSGVTYPLSCSLSKLLSEGDTVEDRRRTIPSGSPAGGKVKRCDLSTYTCPAENQDGDCDLSVKNVLTAPDPKRKKYVHESIGPFAEAFQVEELEKQIRCLTITTEDKHMRAVSQHIEEAYAQGHPLTPPEIEFSEDNDVEDNYWTWDQETQHFKHWDEELEEWVSFPERFD</sequence>
<dbReference type="AlphaFoldDB" id="A0A8H5WXE4"/>
<dbReference type="OrthoDB" id="5089899at2759"/>
<organism evidence="1 2">
    <name type="scientific">Fusarium heterosporum</name>
    <dbReference type="NCBI Taxonomy" id="42747"/>
    <lineage>
        <taxon>Eukaryota</taxon>
        <taxon>Fungi</taxon>
        <taxon>Dikarya</taxon>
        <taxon>Ascomycota</taxon>
        <taxon>Pezizomycotina</taxon>
        <taxon>Sordariomycetes</taxon>
        <taxon>Hypocreomycetidae</taxon>
        <taxon>Hypocreales</taxon>
        <taxon>Nectriaceae</taxon>
        <taxon>Fusarium</taxon>
        <taxon>Fusarium heterosporum species complex</taxon>
    </lineage>
</organism>